<proteinExistence type="predicted"/>
<feature type="compositionally biased region" description="Polar residues" evidence="1">
    <location>
        <begin position="15"/>
        <end position="32"/>
    </location>
</feature>
<keyword evidence="3" id="KW-1185">Reference proteome</keyword>
<protein>
    <submittedName>
        <fullName evidence="2">Uncharacterized protein</fullName>
    </submittedName>
</protein>
<name>A0AAV7MYQ1_PLEWA</name>
<evidence type="ECO:0000256" key="1">
    <source>
        <dbReference type="SAM" id="MobiDB-lite"/>
    </source>
</evidence>
<gene>
    <name evidence="2" type="ORF">NDU88_004959</name>
</gene>
<reference evidence="2" key="1">
    <citation type="journal article" date="2022" name="bioRxiv">
        <title>Sequencing and chromosome-scale assembly of the giantPleurodeles waltlgenome.</title>
        <authorList>
            <person name="Brown T."/>
            <person name="Elewa A."/>
            <person name="Iarovenko S."/>
            <person name="Subramanian E."/>
            <person name="Araus A.J."/>
            <person name="Petzold A."/>
            <person name="Susuki M."/>
            <person name="Suzuki K.-i.T."/>
            <person name="Hayashi T."/>
            <person name="Toyoda A."/>
            <person name="Oliveira C."/>
            <person name="Osipova E."/>
            <person name="Leigh N.D."/>
            <person name="Simon A."/>
            <person name="Yun M.H."/>
        </authorList>
    </citation>
    <scope>NUCLEOTIDE SEQUENCE</scope>
    <source>
        <strain evidence="2">20211129_DDA</strain>
        <tissue evidence="2">Liver</tissue>
    </source>
</reference>
<organism evidence="2 3">
    <name type="scientific">Pleurodeles waltl</name>
    <name type="common">Iberian ribbed newt</name>
    <dbReference type="NCBI Taxonomy" id="8319"/>
    <lineage>
        <taxon>Eukaryota</taxon>
        <taxon>Metazoa</taxon>
        <taxon>Chordata</taxon>
        <taxon>Craniata</taxon>
        <taxon>Vertebrata</taxon>
        <taxon>Euteleostomi</taxon>
        <taxon>Amphibia</taxon>
        <taxon>Batrachia</taxon>
        <taxon>Caudata</taxon>
        <taxon>Salamandroidea</taxon>
        <taxon>Salamandridae</taxon>
        <taxon>Pleurodelinae</taxon>
        <taxon>Pleurodeles</taxon>
    </lineage>
</organism>
<accession>A0AAV7MYQ1</accession>
<evidence type="ECO:0000313" key="3">
    <source>
        <dbReference type="Proteomes" id="UP001066276"/>
    </source>
</evidence>
<comment type="caution">
    <text evidence="2">The sequence shown here is derived from an EMBL/GenBank/DDBJ whole genome shotgun (WGS) entry which is preliminary data.</text>
</comment>
<feature type="region of interest" description="Disordered" evidence="1">
    <location>
        <begin position="1"/>
        <end position="49"/>
    </location>
</feature>
<sequence length="120" mass="12859">MGCHNPLERAPPGHWQSTAAERAPPQSSSARQSLRRGGPRLQASPVQLLNPPQVRQLFMDTPQTLISCEGKQAGAAGSGYSHQQASGVTAPGYVPDSIAAMPRPVTSIFVLFSEDRQINR</sequence>
<dbReference type="EMBL" id="JANPWB010000013">
    <property type="protein sequence ID" value="KAJ1107569.1"/>
    <property type="molecule type" value="Genomic_DNA"/>
</dbReference>
<dbReference type="Proteomes" id="UP001066276">
    <property type="component" value="Chromosome 9"/>
</dbReference>
<dbReference type="AlphaFoldDB" id="A0AAV7MYQ1"/>
<evidence type="ECO:0000313" key="2">
    <source>
        <dbReference type="EMBL" id="KAJ1107569.1"/>
    </source>
</evidence>